<gene>
    <name evidence="1" type="ORF">QR685DRAFT_525717</name>
</gene>
<sequence length="195" mass="21670">MLTSAIFLRAASFGIPTAQPLRTGLGRSFTAIARCGLVFQNKGGPSLTFADRIRQENSHTPRVTPNLNNVAQTFHTSAVCRPNCDWGRPCDCSECMETARKPICEICKVKPTVHTSAALGRDRKGISGYTFTSVCEECSAKRQEEYRIREEARKKMWVAHKERVDKMLEHVNSLPPGEQVPIAYVVDKVSSIWGG</sequence>
<reference evidence="1 2" key="1">
    <citation type="submission" date="2023-09" db="EMBL/GenBank/DDBJ databases">
        <title>Multi-omics analysis of a traditional fermented food reveals byproduct-associated fungal strains for waste-to-food upcycling.</title>
        <authorList>
            <consortium name="Lawrence Berkeley National Laboratory"/>
            <person name="Rekdal V.M."/>
            <person name="Villalobos-Escobedo J.M."/>
            <person name="Rodriguez-Valeron N."/>
            <person name="Garcia M.O."/>
            <person name="Vasquez D.P."/>
            <person name="Damayanti I."/>
            <person name="Sorensen P.M."/>
            <person name="Baidoo E.E."/>
            <person name="De Carvalho A.C."/>
            <person name="Riley R."/>
            <person name="Lipzen A."/>
            <person name="He G."/>
            <person name="Yan M."/>
            <person name="Haridas S."/>
            <person name="Daum C."/>
            <person name="Yoshinaga Y."/>
            <person name="Ng V."/>
            <person name="Grigoriev I.V."/>
            <person name="Munk R."/>
            <person name="Nuraida L."/>
            <person name="Wijaya C.H."/>
            <person name="Morales P.-C."/>
            <person name="Keasling J.D."/>
        </authorList>
    </citation>
    <scope>NUCLEOTIDE SEQUENCE [LARGE SCALE GENOMIC DNA]</scope>
    <source>
        <strain evidence="1 2">FGSC 2613</strain>
    </source>
</reference>
<evidence type="ECO:0000313" key="1">
    <source>
        <dbReference type="EMBL" id="KAL0471196.1"/>
    </source>
</evidence>
<keyword evidence="2" id="KW-1185">Reference proteome</keyword>
<accession>A0ABR3DEU3</accession>
<dbReference type="EMBL" id="JAVLET010000004">
    <property type="protein sequence ID" value="KAL0471196.1"/>
    <property type="molecule type" value="Genomic_DNA"/>
</dbReference>
<organism evidence="1 2">
    <name type="scientific">Neurospora intermedia</name>
    <dbReference type="NCBI Taxonomy" id="5142"/>
    <lineage>
        <taxon>Eukaryota</taxon>
        <taxon>Fungi</taxon>
        <taxon>Dikarya</taxon>
        <taxon>Ascomycota</taxon>
        <taxon>Pezizomycotina</taxon>
        <taxon>Sordariomycetes</taxon>
        <taxon>Sordariomycetidae</taxon>
        <taxon>Sordariales</taxon>
        <taxon>Sordariaceae</taxon>
        <taxon>Neurospora</taxon>
    </lineage>
</organism>
<name>A0ABR3DEU3_NEUIN</name>
<evidence type="ECO:0000313" key="2">
    <source>
        <dbReference type="Proteomes" id="UP001451303"/>
    </source>
</evidence>
<comment type="caution">
    <text evidence="1">The sequence shown here is derived from an EMBL/GenBank/DDBJ whole genome shotgun (WGS) entry which is preliminary data.</text>
</comment>
<protein>
    <submittedName>
        <fullName evidence="1">Uncharacterized protein</fullName>
    </submittedName>
</protein>
<dbReference type="Proteomes" id="UP001451303">
    <property type="component" value="Unassembled WGS sequence"/>
</dbReference>
<proteinExistence type="predicted"/>